<comment type="caution">
    <text evidence="2">The sequence shown here is derived from an EMBL/GenBank/DDBJ whole genome shotgun (WGS) entry which is preliminary data.</text>
</comment>
<sequence length="273" mass="31578">MSEDTNGSFWLGSQKVRRREEDPSDSRRGSEQTEPMGSKPFSFRDAVMNSNPLNNPLNNKWEDDNIDLMDRNIIKIDLMTDKGARGQFARFAVQIDLRKLFISKIKIASRIHRVEYESLPLVFFGRGTFRHLKRDYPQPKIMENMEKRLGEAEDPIRLDKHENTGSIQERIENEKFGEWMFVDHRNCRQNWRTDNGQESGKGNNLSRPRFNILSKIGVSKDDNNENGDRENIDGLVGMVPVRQTIQGMVDHLEVEEVVHRGESDATLIDDSSD</sequence>
<name>A0A7J8XMB5_GOSAI</name>
<proteinExistence type="predicted"/>
<evidence type="ECO:0000313" key="2">
    <source>
        <dbReference type="EMBL" id="MBA0688220.1"/>
    </source>
</evidence>
<keyword evidence="3" id="KW-1185">Reference proteome</keyword>
<protein>
    <submittedName>
        <fullName evidence="2">Uncharacterized protein</fullName>
    </submittedName>
</protein>
<dbReference type="Proteomes" id="UP000593577">
    <property type="component" value="Unassembled WGS sequence"/>
</dbReference>
<feature type="compositionally biased region" description="Basic and acidic residues" evidence="1">
    <location>
        <begin position="18"/>
        <end position="31"/>
    </location>
</feature>
<evidence type="ECO:0000256" key="1">
    <source>
        <dbReference type="SAM" id="MobiDB-lite"/>
    </source>
</evidence>
<reference evidence="2 3" key="1">
    <citation type="journal article" date="2019" name="Genome Biol. Evol.">
        <title>Insights into the evolution of the New World diploid cottons (Gossypium, subgenus Houzingenia) based on genome sequencing.</title>
        <authorList>
            <person name="Grover C.E."/>
            <person name="Arick M.A. 2nd"/>
            <person name="Thrash A."/>
            <person name="Conover J.L."/>
            <person name="Sanders W.S."/>
            <person name="Peterson D.G."/>
            <person name="Frelichowski J.E."/>
            <person name="Scheffler J.A."/>
            <person name="Scheffler B.E."/>
            <person name="Wendel J.F."/>
        </authorList>
    </citation>
    <scope>NUCLEOTIDE SEQUENCE [LARGE SCALE GENOMIC DNA]</scope>
    <source>
        <strain evidence="2">185</strain>
        <tissue evidence="2">Leaf</tissue>
    </source>
</reference>
<accession>A0A7J8XMB5</accession>
<organism evidence="2 3">
    <name type="scientific">Gossypium aridum</name>
    <name type="common">American cotton</name>
    <name type="synonym">Erioxylum aridum</name>
    <dbReference type="NCBI Taxonomy" id="34290"/>
    <lineage>
        <taxon>Eukaryota</taxon>
        <taxon>Viridiplantae</taxon>
        <taxon>Streptophyta</taxon>
        <taxon>Embryophyta</taxon>
        <taxon>Tracheophyta</taxon>
        <taxon>Spermatophyta</taxon>
        <taxon>Magnoliopsida</taxon>
        <taxon>eudicotyledons</taxon>
        <taxon>Gunneridae</taxon>
        <taxon>Pentapetalae</taxon>
        <taxon>rosids</taxon>
        <taxon>malvids</taxon>
        <taxon>Malvales</taxon>
        <taxon>Malvaceae</taxon>
        <taxon>Malvoideae</taxon>
        <taxon>Gossypium</taxon>
    </lineage>
</organism>
<evidence type="ECO:0000313" key="3">
    <source>
        <dbReference type="Proteomes" id="UP000593577"/>
    </source>
</evidence>
<gene>
    <name evidence="2" type="ORF">Goari_006023</name>
</gene>
<dbReference type="EMBL" id="JABFAA010000008">
    <property type="protein sequence ID" value="MBA0688220.1"/>
    <property type="molecule type" value="Genomic_DNA"/>
</dbReference>
<dbReference type="AlphaFoldDB" id="A0A7J8XMB5"/>
<feature type="compositionally biased region" description="Low complexity" evidence="1">
    <location>
        <begin position="49"/>
        <end position="59"/>
    </location>
</feature>
<feature type="region of interest" description="Disordered" evidence="1">
    <location>
        <begin position="1"/>
        <end position="60"/>
    </location>
</feature>
<feature type="non-terminal residue" evidence="2">
    <location>
        <position position="1"/>
    </location>
</feature>